<comment type="caution">
    <text evidence="2">The sequence shown here is derived from an EMBL/GenBank/DDBJ whole genome shotgun (WGS) entry which is preliminary data.</text>
</comment>
<organism evidence="2 3">
    <name type="scientific">Zhenhengia yiwuensis</name>
    <dbReference type="NCBI Taxonomy" id="2763666"/>
    <lineage>
        <taxon>Bacteria</taxon>
        <taxon>Bacillati</taxon>
        <taxon>Bacillota</taxon>
        <taxon>Clostridia</taxon>
        <taxon>Lachnospirales</taxon>
        <taxon>Lachnospiraceae</taxon>
        <taxon>Zhenhengia</taxon>
    </lineage>
</organism>
<evidence type="ECO:0000313" key="2">
    <source>
        <dbReference type="EMBL" id="MBC8581457.1"/>
    </source>
</evidence>
<gene>
    <name evidence="2" type="ORF">H8718_18360</name>
</gene>
<dbReference type="AlphaFoldDB" id="A0A926END0"/>
<reference evidence="2" key="1">
    <citation type="submission" date="2020-08" db="EMBL/GenBank/DDBJ databases">
        <title>Genome public.</title>
        <authorList>
            <person name="Liu C."/>
            <person name="Sun Q."/>
        </authorList>
    </citation>
    <scope>NUCLEOTIDE SEQUENCE</scope>
    <source>
        <strain evidence="2">NSJ-12</strain>
    </source>
</reference>
<proteinExistence type="predicted"/>
<dbReference type="Proteomes" id="UP000655830">
    <property type="component" value="Unassembled WGS sequence"/>
</dbReference>
<evidence type="ECO:0000256" key="1">
    <source>
        <dbReference type="SAM" id="MobiDB-lite"/>
    </source>
</evidence>
<sequence length="69" mass="7942">MDKNVTNDKTASQENINSAEEMRMIKKLNMEKIKENSINTMSSKESLKDVTPIEWNKEVLDGNQKVTIK</sequence>
<dbReference type="EMBL" id="JACRSY010000053">
    <property type="protein sequence ID" value="MBC8581457.1"/>
    <property type="molecule type" value="Genomic_DNA"/>
</dbReference>
<keyword evidence="3" id="KW-1185">Reference proteome</keyword>
<name>A0A926END0_9FIRM</name>
<feature type="region of interest" description="Disordered" evidence="1">
    <location>
        <begin position="1"/>
        <end position="20"/>
    </location>
</feature>
<evidence type="ECO:0000313" key="3">
    <source>
        <dbReference type="Proteomes" id="UP000655830"/>
    </source>
</evidence>
<dbReference type="RefSeq" id="WP_249334392.1">
    <property type="nucleotide sequence ID" value="NZ_JACRSY010000053.1"/>
</dbReference>
<protein>
    <submittedName>
        <fullName evidence="2">Uncharacterized protein</fullName>
    </submittedName>
</protein>
<feature type="compositionally biased region" description="Polar residues" evidence="1">
    <location>
        <begin position="7"/>
        <end position="18"/>
    </location>
</feature>
<accession>A0A926END0</accession>